<name>A0A1C1YUS6_9HYPH</name>
<dbReference type="STRING" id="1480615.AWJ14_08395"/>
<evidence type="ECO:0000313" key="2">
    <source>
        <dbReference type="EMBL" id="OCW57146.1"/>
    </source>
</evidence>
<dbReference type="RefSeq" id="WP_066180538.1">
    <property type="nucleotide sequence ID" value="NZ_LQZT01000023.1"/>
</dbReference>
<keyword evidence="1" id="KW-0732">Signal</keyword>
<gene>
    <name evidence="2" type="ORF">AWJ14_08395</name>
</gene>
<dbReference type="EMBL" id="LQZT01000023">
    <property type="protein sequence ID" value="OCW57146.1"/>
    <property type="molecule type" value="Genomic_DNA"/>
</dbReference>
<evidence type="ECO:0000313" key="3">
    <source>
        <dbReference type="Proteomes" id="UP000094795"/>
    </source>
</evidence>
<keyword evidence="3" id="KW-1185">Reference proteome</keyword>
<proteinExistence type="predicted"/>
<accession>A0A1C1YUS6</accession>
<dbReference type="OrthoDB" id="8117502at2"/>
<organism evidence="2 3">
    <name type="scientific">Hoeflea olei</name>
    <dbReference type="NCBI Taxonomy" id="1480615"/>
    <lineage>
        <taxon>Bacteria</taxon>
        <taxon>Pseudomonadati</taxon>
        <taxon>Pseudomonadota</taxon>
        <taxon>Alphaproteobacteria</taxon>
        <taxon>Hyphomicrobiales</taxon>
        <taxon>Rhizobiaceae</taxon>
        <taxon>Hoeflea</taxon>
    </lineage>
</organism>
<feature type="chain" id="PRO_5008656376" evidence="1">
    <location>
        <begin position="22"/>
        <end position="111"/>
    </location>
</feature>
<reference evidence="2 3" key="1">
    <citation type="submission" date="2015-12" db="EMBL/GenBank/DDBJ databases">
        <authorList>
            <person name="Shamseldin A."/>
            <person name="Moawad H."/>
            <person name="Abd El-Rahim W.M."/>
            <person name="Sadowsky M.J."/>
        </authorList>
    </citation>
    <scope>NUCLEOTIDE SEQUENCE [LARGE SCALE GENOMIC DNA]</scope>
    <source>
        <strain evidence="2 3">JC234</strain>
    </source>
</reference>
<protein>
    <submittedName>
        <fullName evidence="2">Uncharacterized protein</fullName>
    </submittedName>
</protein>
<comment type="caution">
    <text evidence="2">The sequence shown here is derived from an EMBL/GenBank/DDBJ whole genome shotgun (WGS) entry which is preliminary data.</text>
</comment>
<evidence type="ECO:0000256" key="1">
    <source>
        <dbReference type="SAM" id="SignalP"/>
    </source>
</evidence>
<dbReference type="Proteomes" id="UP000094795">
    <property type="component" value="Unassembled WGS sequence"/>
</dbReference>
<dbReference type="AlphaFoldDB" id="A0A1C1YUS6"/>
<sequence length="111" mass="11609">MKKIALISAATVLALGAAAIAADTDGLPRLAALDGSNSTASLTAITVGKTARLDAEPVAARRPDRQHGPQIRVVSPDRMRASSCATANWPYYPPECLKQAEPLKQTQTASL</sequence>
<feature type="signal peptide" evidence="1">
    <location>
        <begin position="1"/>
        <end position="21"/>
    </location>
</feature>